<protein>
    <recommendedName>
        <fullName evidence="2">Negative regulator of flagellin synthesis</fullName>
    </recommendedName>
    <alternativeName>
        <fullName evidence="8">Anti-sigma-28 factor</fullName>
    </alternativeName>
</protein>
<dbReference type="Pfam" id="PF04316">
    <property type="entry name" value="FlgM"/>
    <property type="match status" value="1"/>
</dbReference>
<evidence type="ECO:0000313" key="11">
    <source>
        <dbReference type="EMBL" id="MBZ0155169.1"/>
    </source>
</evidence>
<keyword evidence="11" id="KW-0969">Cilium</keyword>
<gene>
    <name evidence="11" type="primary">flgM</name>
    <name evidence="11" type="ORF">K8I29_03015</name>
</gene>
<dbReference type="Proteomes" id="UP000705867">
    <property type="component" value="Unassembled WGS sequence"/>
</dbReference>
<dbReference type="GO" id="GO:0044781">
    <property type="term" value="P:bacterial-type flagellum organization"/>
    <property type="evidence" value="ECO:0007669"/>
    <property type="project" value="UniProtKB-KW"/>
</dbReference>
<dbReference type="SUPFAM" id="SSF101498">
    <property type="entry name" value="Anti-sigma factor FlgM"/>
    <property type="match status" value="1"/>
</dbReference>
<comment type="function">
    <text evidence="7">Responsible for the coupling of flagellin expression to flagellar assembly by preventing expression of the flagellin genes when a component of the middle class of proteins is defective. It negatively regulates flagellar genes by inhibiting the activity of FliA by directly binding to FliA.</text>
</comment>
<dbReference type="InterPro" id="IPR031316">
    <property type="entry name" value="FlgM_C"/>
</dbReference>
<feature type="compositionally biased region" description="Basic and acidic residues" evidence="9">
    <location>
        <begin position="16"/>
        <end position="25"/>
    </location>
</feature>
<accession>A0A953JAC7</accession>
<keyword evidence="11" id="KW-0282">Flagellum</keyword>
<dbReference type="NCBIfam" id="TIGR03824">
    <property type="entry name" value="FlgM_jcvi"/>
    <property type="match status" value="1"/>
</dbReference>
<keyword evidence="5" id="KW-0805">Transcription regulation</keyword>
<evidence type="ECO:0000256" key="4">
    <source>
        <dbReference type="ARBA" id="ARBA00022795"/>
    </source>
</evidence>
<dbReference type="InterPro" id="IPR035890">
    <property type="entry name" value="Anti-sigma-28_factor_FlgM_sf"/>
</dbReference>
<name>A0A953JAC7_9BACT</name>
<dbReference type="InterPro" id="IPR007412">
    <property type="entry name" value="FlgM"/>
</dbReference>
<evidence type="ECO:0000256" key="7">
    <source>
        <dbReference type="ARBA" id="ARBA00024739"/>
    </source>
</evidence>
<keyword evidence="6" id="KW-0804">Transcription</keyword>
<keyword evidence="4" id="KW-1005">Bacterial flagellum biogenesis</keyword>
<keyword evidence="11" id="KW-0966">Cell projection</keyword>
<dbReference type="GO" id="GO:0045892">
    <property type="term" value="P:negative regulation of DNA-templated transcription"/>
    <property type="evidence" value="ECO:0007669"/>
    <property type="project" value="InterPro"/>
</dbReference>
<keyword evidence="3" id="KW-0678">Repressor</keyword>
<feature type="domain" description="Anti-sigma-28 factor FlgM C-terminal" evidence="10">
    <location>
        <begin position="36"/>
        <end position="90"/>
    </location>
</feature>
<proteinExistence type="inferred from homology"/>
<dbReference type="AlphaFoldDB" id="A0A953JAC7"/>
<evidence type="ECO:0000256" key="6">
    <source>
        <dbReference type="ARBA" id="ARBA00023163"/>
    </source>
</evidence>
<evidence type="ECO:0000256" key="8">
    <source>
        <dbReference type="ARBA" id="ARBA00030117"/>
    </source>
</evidence>
<reference evidence="11" key="2">
    <citation type="submission" date="2021-08" db="EMBL/GenBank/DDBJ databases">
        <authorList>
            <person name="Dalcin Martins P."/>
        </authorList>
    </citation>
    <scope>NUCLEOTIDE SEQUENCE</scope>
    <source>
        <strain evidence="11">MAG_39</strain>
    </source>
</reference>
<evidence type="ECO:0000313" key="12">
    <source>
        <dbReference type="Proteomes" id="UP000705867"/>
    </source>
</evidence>
<reference evidence="11" key="1">
    <citation type="journal article" date="2021" name="bioRxiv">
        <title>Unraveling nitrogen, sulfur and carbon metabolic pathways and microbial community transcriptional responses to substrate deprivation and toxicity stresses in a bioreactor mimicking anoxic brackish coastal sediment conditions.</title>
        <authorList>
            <person name="Martins P.D."/>
            <person name="Echeveste M.J."/>
            <person name="Arshad A."/>
            <person name="Kurth J."/>
            <person name="Ouboter H."/>
            <person name="Jetten M.S.M."/>
            <person name="Welte C.U."/>
        </authorList>
    </citation>
    <scope>NUCLEOTIDE SEQUENCE</scope>
    <source>
        <strain evidence="11">MAG_39</strain>
    </source>
</reference>
<evidence type="ECO:0000256" key="3">
    <source>
        <dbReference type="ARBA" id="ARBA00022491"/>
    </source>
</evidence>
<evidence type="ECO:0000256" key="2">
    <source>
        <dbReference type="ARBA" id="ARBA00017823"/>
    </source>
</evidence>
<organism evidence="11 12">
    <name type="scientific">Candidatus Nitrobium versatile</name>
    <dbReference type="NCBI Taxonomy" id="2884831"/>
    <lineage>
        <taxon>Bacteria</taxon>
        <taxon>Pseudomonadati</taxon>
        <taxon>Nitrospirota</taxon>
        <taxon>Nitrospiria</taxon>
        <taxon>Nitrospirales</taxon>
        <taxon>Nitrospiraceae</taxon>
        <taxon>Candidatus Nitrobium</taxon>
    </lineage>
</organism>
<comment type="caution">
    <text evidence="11">The sequence shown here is derived from an EMBL/GenBank/DDBJ whole genome shotgun (WGS) entry which is preliminary data.</text>
</comment>
<evidence type="ECO:0000256" key="9">
    <source>
        <dbReference type="SAM" id="MobiDB-lite"/>
    </source>
</evidence>
<sequence>MKITDRFELTGSTVPKADKTKTKAGEEKAEEVVTKDQVTVSAAAKEIGRLQIEVSKVPEIRTDRVEEIKNAIASGTYEVKGEAVAGKILKEAIIDSIV</sequence>
<evidence type="ECO:0000256" key="1">
    <source>
        <dbReference type="ARBA" id="ARBA00005322"/>
    </source>
</evidence>
<feature type="region of interest" description="Disordered" evidence="9">
    <location>
        <begin position="1"/>
        <end position="25"/>
    </location>
</feature>
<comment type="similarity">
    <text evidence="1">Belongs to the FlgM family.</text>
</comment>
<dbReference type="EMBL" id="JAIOIV010000024">
    <property type="protein sequence ID" value="MBZ0155169.1"/>
    <property type="molecule type" value="Genomic_DNA"/>
</dbReference>
<evidence type="ECO:0000256" key="5">
    <source>
        <dbReference type="ARBA" id="ARBA00023015"/>
    </source>
</evidence>
<evidence type="ECO:0000259" key="10">
    <source>
        <dbReference type="Pfam" id="PF04316"/>
    </source>
</evidence>